<name>A0A6B0S794_9CETA</name>
<keyword evidence="2" id="KW-1185">Reference proteome</keyword>
<dbReference type="AlphaFoldDB" id="A0A6B0S794"/>
<evidence type="ECO:0000313" key="2">
    <source>
        <dbReference type="Proteomes" id="UP000322234"/>
    </source>
</evidence>
<dbReference type="Proteomes" id="UP000322234">
    <property type="component" value="Unassembled WGS sequence"/>
</dbReference>
<reference evidence="1" key="1">
    <citation type="submission" date="2019-10" db="EMBL/GenBank/DDBJ databases">
        <title>The sequence and de novo assembly of the wild yak genome.</title>
        <authorList>
            <person name="Liu Y."/>
        </authorList>
    </citation>
    <scope>NUCLEOTIDE SEQUENCE [LARGE SCALE GENOMIC DNA]</scope>
    <source>
        <strain evidence="1">WY2019</strain>
    </source>
</reference>
<dbReference type="GO" id="GO:0034121">
    <property type="term" value="P:regulation of toll-like receptor signaling pathway"/>
    <property type="evidence" value="ECO:0007669"/>
    <property type="project" value="InterPro"/>
</dbReference>
<dbReference type="InterPro" id="IPR027869">
    <property type="entry name" value="TASL"/>
</dbReference>
<protein>
    <submittedName>
        <fullName evidence="1">Uncharacterized protein</fullName>
    </submittedName>
</protein>
<organism evidence="1 2">
    <name type="scientific">Bos mutus</name>
    <name type="common">wild yak</name>
    <dbReference type="NCBI Taxonomy" id="72004"/>
    <lineage>
        <taxon>Eukaryota</taxon>
        <taxon>Metazoa</taxon>
        <taxon>Chordata</taxon>
        <taxon>Craniata</taxon>
        <taxon>Vertebrata</taxon>
        <taxon>Euteleostomi</taxon>
        <taxon>Mammalia</taxon>
        <taxon>Eutheria</taxon>
        <taxon>Laurasiatheria</taxon>
        <taxon>Artiodactyla</taxon>
        <taxon>Ruminantia</taxon>
        <taxon>Pecora</taxon>
        <taxon>Bovidae</taxon>
        <taxon>Bovinae</taxon>
        <taxon>Bos</taxon>
    </lineage>
</organism>
<comment type="caution">
    <text evidence="1">The sequence shown here is derived from an EMBL/GenBank/DDBJ whole genome shotgun (WGS) entry which is preliminary data.</text>
</comment>
<dbReference type="PANTHER" id="PTHR14889">
    <property type="entry name" value="RCG36411"/>
    <property type="match status" value="1"/>
</dbReference>
<gene>
    <name evidence="1" type="ORF">E5288_WYG002266</name>
</gene>
<accession>A0A6B0S794</accession>
<dbReference type="EMBL" id="VBQZ03000209">
    <property type="protein sequence ID" value="MXQ97950.1"/>
    <property type="molecule type" value="Genomic_DNA"/>
</dbReference>
<sequence>MSQFRSSFLVGEGNENLKKQVQFSHSCSGSKFSYTLFRNQILVFQMRPTSGDAGLEFNSWSYLVTTEILALLEKSKYEHPEAFSSSKTFELIMLSEGYLSGLAYRNDIQWSYPSSNEQVAEEKEEEMEATAAASLSYSSVDETQVQNLYVSCKSSGKVISSVYSRESQHSRNPRITVLQTNPNPVYESPNLAAVELYRDTSRETYLVPPSCKSICKNYNDLQIAGGQVMAINSATTDFPSEGSFQYGPLLKSSEIPLSMEDSMFTQPSDLPPTPIQRYSSYWRITSIKEKNSLQMQKPISNAVLNEYLEQKLVELYKQYFMDTGFHDSSPTQILASELIMTNVDQISIQVSIEKNLEISKARDIVINRLLQYGSTEISTPSLHISQYSNVNP</sequence>
<dbReference type="Pfam" id="PF15133">
    <property type="entry name" value="TASL"/>
    <property type="match status" value="1"/>
</dbReference>
<evidence type="ECO:0000313" key="1">
    <source>
        <dbReference type="EMBL" id="MXQ97950.1"/>
    </source>
</evidence>
<dbReference type="GO" id="GO:0035751">
    <property type="term" value="P:regulation of lysosomal lumen pH"/>
    <property type="evidence" value="ECO:0007669"/>
    <property type="project" value="TreeGrafter"/>
</dbReference>
<proteinExistence type="predicted"/>
<dbReference type="PANTHER" id="PTHR14889:SF3">
    <property type="entry name" value="TLR ADAPTER INTERACTING WITH SLC15A4 ON THE LYSOSOME"/>
    <property type="match status" value="1"/>
</dbReference>